<gene>
    <name evidence="2" type="ORF">GW7_08979</name>
</gene>
<dbReference type="Proteomes" id="UP000006813">
    <property type="component" value="Unassembled WGS sequence"/>
</dbReference>
<evidence type="ECO:0000313" key="3">
    <source>
        <dbReference type="Proteomes" id="UP000006813"/>
    </source>
</evidence>
<evidence type="ECO:0000256" key="1">
    <source>
        <dbReference type="SAM" id="MobiDB-lite"/>
    </source>
</evidence>
<reference evidence="2 3" key="1">
    <citation type="journal article" date="2011" name="Nature">
        <title>Genome sequencing reveals insights into physiology and longevity of the naked mole rat.</title>
        <authorList>
            <person name="Kim E.B."/>
            <person name="Fang X."/>
            <person name="Fushan A.A."/>
            <person name="Huang Z."/>
            <person name="Lobanov A.V."/>
            <person name="Han L."/>
            <person name="Marino S.M."/>
            <person name="Sun X."/>
            <person name="Turanov A.A."/>
            <person name="Yang P."/>
            <person name="Yim S.H."/>
            <person name="Zhao X."/>
            <person name="Kasaikina M.V."/>
            <person name="Stoletzki N."/>
            <person name="Peng C."/>
            <person name="Polak P."/>
            <person name="Xiong Z."/>
            <person name="Kiezun A."/>
            <person name="Zhu Y."/>
            <person name="Chen Y."/>
            <person name="Kryukov G.V."/>
            <person name="Zhang Q."/>
            <person name="Peshkin L."/>
            <person name="Yang L."/>
            <person name="Bronson R.T."/>
            <person name="Buffenstein R."/>
            <person name="Wang B."/>
            <person name="Han C."/>
            <person name="Li Q."/>
            <person name="Chen L."/>
            <person name="Zhao W."/>
            <person name="Sunyaev S.R."/>
            <person name="Park T.J."/>
            <person name="Zhang G."/>
            <person name="Wang J."/>
            <person name="Gladyshev V.N."/>
        </authorList>
    </citation>
    <scope>NUCLEOTIDE SEQUENCE [LARGE SCALE GENOMIC DNA]</scope>
</reference>
<dbReference type="InParanoid" id="G5BSD3"/>
<protein>
    <submittedName>
        <fullName evidence="2">Uncharacterized protein</fullName>
    </submittedName>
</protein>
<organism evidence="2 3">
    <name type="scientific">Heterocephalus glaber</name>
    <name type="common">Naked mole rat</name>
    <dbReference type="NCBI Taxonomy" id="10181"/>
    <lineage>
        <taxon>Eukaryota</taxon>
        <taxon>Metazoa</taxon>
        <taxon>Chordata</taxon>
        <taxon>Craniata</taxon>
        <taxon>Vertebrata</taxon>
        <taxon>Euteleostomi</taxon>
        <taxon>Mammalia</taxon>
        <taxon>Eutheria</taxon>
        <taxon>Euarchontoglires</taxon>
        <taxon>Glires</taxon>
        <taxon>Rodentia</taxon>
        <taxon>Hystricomorpha</taxon>
        <taxon>Bathyergidae</taxon>
        <taxon>Heterocephalus</taxon>
    </lineage>
</organism>
<dbReference type="AlphaFoldDB" id="G5BSD3"/>
<name>G5BSD3_HETGA</name>
<dbReference type="EMBL" id="JH171633">
    <property type="protein sequence ID" value="EHB12194.1"/>
    <property type="molecule type" value="Genomic_DNA"/>
</dbReference>
<evidence type="ECO:0000313" key="2">
    <source>
        <dbReference type="EMBL" id="EHB12194.1"/>
    </source>
</evidence>
<accession>G5BSD3</accession>
<sequence length="94" mass="10502">MVLTVRSLPPSHDVTTTVDTYCASALPLTILRAEQRANPEEKPYVVSKDSLMELGLNFPLQCPVLPLLCSRNLELPRPHPRHPLNPEQGSRSFT</sequence>
<proteinExistence type="predicted"/>
<feature type="region of interest" description="Disordered" evidence="1">
    <location>
        <begin position="75"/>
        <end position="94"/>
    </location>
</feature>